<gene>
    <name evidence="1" type="ORF">GU243_02405</name>
</gene>
<sequence length="79" mass="8102">MDNILTTIARINAGMQAADNNGVVIGKATAQAVVTTLAGPEQDLAAQLRAENVKLVDLLAARDTANAQLTTALDALADD</sequence>
<accession>A0A6P1NE05</accession>
<dbReference type="AlphaFoldDB" id="A0A6P1NE05"/>
<dbReference type="KEGG" id="psey:GU243_02405"/>
<protein>
    <submittedName>
        <fullName evidence="1">Uncharacterized protein</fullName>
    </submittedName>
</protein>
<dbReference type="EMBL" id="CP047898">
    <property type="protein sequence ID" value="QHK18815.1"/>
    <property type="molecule type" value="Genomic_DNA"/>
</dbReference>
<organism evidence="1 2">
    <name type="scientific">Pseudarthrobacter psychrotolerans</name>
    <dbReference type="NCBI Taxonomy" id="2697569"/>
    <lineage>
        <taxon>Bacteria</taxon>
        <taxon>Bacillati</taxon>
        <taxon>Actinomycetota</taxon>
        <taxon>Actinomycetes</taxon>
        <taxon>Micrococcales</taxon>
        <taxon>Micrococcaceae</taxon>
        <taxon>Pseudarthrobacter</taxon>
    </lineage>
</organism>
<proteinExistence type="predicted"/>
<dbReference type="Proteomes" id="UP000464186">
    <property type="component" value="Chromosome"/>
</dbReference>
<name>A0A6P1NE05_9MICC</name>
<evidence type="ECO:0000313" key="2">
    <source>
        <dbReference type="Proteomes" id="UP000464186"/>
    </source>
</evidence>
<keyword evidence="2" id="KW-1185">Reference proteome</keyword>
<reference evidence="1 2" key="1">
    <citation type="submission" date="2020-01" db="EMBL/GenBank/DDBJ databases">
        <title>Pseudarthrobacter psychrotolerans sp. nov., isolated from antarctic soil.</title>
        <authorList>
            <person name="Shin Y."/>
            <person name="Park W."/>
        </authorList>
    </citation>
    <scope>NUCLEOTIDE SEQUENCE [LARGE SCALE GENOMIC DNA]</scope>
    <source>
        <strain evidence="1 2">YJ56</strain>
    </source>
</reference>
<evidence type="ECO:0000313" key="1">
    <source>
        <dbReference type="EMBL" id="QHK18815.1"/>
    </source>
</evidence>